<feature type="compositionally biased region" description="Low complexity" evidence="1">
    <location>
        <begin position="353"/>
        <end position="364"/>
    </location>
</feature>
<gene>
    <name evidence="2" type="ORF">ACHAWU_000504</name>
</gene>
<reference evidence="2 3" key="1">
    <citation type="submission" date="2024-10" db="EMBL/GenBank/DDBJ databases">
        <title>Updated reference genomes for cyclostephanoid diatoms.</title>
        <authorList>
            <person name="Roberts W.R."/>
            <person name="Alverson A.J."/>
        </authorList>
    </citation>
    <scope>NUCLEOTIDE SEQUENCE [LARGE SCALE GENOMIC DNA]</scope>
    <source>
        <strain evidence="2 3">AJA232-27</strain>
    </source>
</reference>
<evidence type="ECO:0000313" key="3">
    <source>
        <dbReference type="Proteomes" id="UP001530293"/>
    </source>
</evidence>
<dbReference type="EMBL" id="JALLBG020000151">
    <property type="protein sequence ID" value="KAL3761370.1"/>
    <property type="molecule type" value="Genomic_DNA"/>
</dbReference>
<evidence type="ECO:0008006" key="4">
    <source>
        <dbReference type="Google" id="ProtNLM"/>
    </source>
</evidence>
<evidence type="ECO:0000313" key="2">
    <source>
        <dbReference type="EMBL" id="KAL3761370.1"/>
    </source>
</evidence>
<proteinExistence type="predicted"/>
<dbReference type="AlphaFoldDB" id="A0ABD3MLI8"/>
<feature type="region of interest" description="Disordered" evidence="1">
    <location>
        <begin position="319"/>
        <end position="364"/>
    </location>
</feature>
<sequence length="379" mass="42447">MKTISASSAPGSCLEAATVSKGYINNNLALPSDAFDLVSEYLPFHDTAKAMQFAPSIFVPTPQLEKSLIFYLAIQYLPLRDLSAMAMVSKSSRSSITTDVVVRSAYMQTGNRFCSRKSMEELYNLMSGHKIHIPSPLRLFRIATGNKCEFCLTTRIRSVSSWSNGVFACWNCITSKRKYGGCCLSKAWNTGYVRYGKNSNIYDCVLNLPRNVISQQYGKKYYLWAERRTVTGELVGPIIAWEDIDGMVNSIMNNMGKADSSISADDYIDNQINTYMNDICKAPAVDEYNEFNIAYLTVKQDVDERTERANREKIERSRLREEKKRKREAEQQAKEERKRQREVIKQVREHDAGAAAVAGTDAAVNASGTNAAADADVGN</sequence>
<dbReference type="CDD" id="cd22249">
    <property type="entry name" value="UDM1_RNF168_RNF169-like"/>
    <property type="match status" value="1"/>
</dbReference>
<feature type="compositionally biased region" description="Basic and acidic residues" evidence="1">
    <location>
        <begin position="319"/>
        <end position="352"/>
    </location>
</feature>
<accession>A0ABD3MLI8</accession>
<comment type="caution">
    <text evidence="2">The sequence shown here is derived from an EMBL/GenBank/DDBJ whole genome shotgun (WGS) entry which is preliminary data.</text>
</comment>
<evidence type="ECO:0000256" key="1">
    <source>
        <dbReference type="SAM" id="MobiDB-lite"/>
    </source>
</evidence>
<keyword evidence="3" id="KW-1185">Reference proteome</keyword>
<name>A0ABD3MLI8_9STRA</name>
<organism evidence="2 3">
    <name type="scientific">Discostella pseudostelligera</name>
    <dbReference type="NCBI Taxonomy" id="259834"/>
    <lineage>
        <taxon>Eukaryota</taxon>
        <taxon>Sar</taxon>
        <taxon>Stramenopiles</taxon>
        <taxon>Ochrophyta</taxon>
        <taxon>Bacillariophyta</taxon>
        <taxon>Coscinodiscophyceae</taxon>
        <taxon>Thalassiosirophycidae</taxon>
        <taxon>Stephanodiscales</taxon>
        <taxon>Stephanodiscaceae</taxon>
        <taxon>Discostella</taxon>
    </lineage>
</organism>
<dbReference type="Proteomes" id="UP001530293">
    <property type="component" value="Unassembled WGS sequence"/>
</dbReference>
<protein>
    <recommendedName>
        <fullName evidence="4">F-box domain-containing protein</fullName>
    </recommendedName>
</protein>